<accession>A0AC35TY30</accession>
<organism evidence="1 2">
    <name type="scientific">Rhabditophanes sp. KR3021</name>
    <dbReference type="NCBI Taxonomy" id="114890"/>
    <lineage>
        <taxon>Eukaryota</taxon>
        <taxon>Metazoa</taxon>
        <taxon>Ecdysozoa</taxon>
        <taxon>Nematoda</taxon>
        <taxon>Chromadorea</taxon>
        <taxon>Rhabditida</taxon>
        <taxon>Tylenchina</taxon>
        <taxon>Panagrolaimomorpha</taxon>
        <taxon>Strongyloidoidea</taxon>
        <taxon>Alloionematidae</taxon>
        <taxon>Rhabditophanes</taxon>
    </lineage>
</organism>
<evidence type="ECO:0000313" key="2">
    <source>
        <dbReference type="WBParaSite" id="RSKR_0000528900.1"/>
    </source>
</evidence>
<dbReference type="Proteomes" id="UP000095286">
    <property type="component" value="Unplaced"/>
</dbReference>
<evidence type="ECO:0000313" key="1">
    <source>
        <dbReference type="Proteomes" id="UP000095286"/>
    </source>
</evidence>
<sequence>MQLTLLYQVLPIILFLTSTVGDRIVINEENDLDYLEDALIDGSIINNFFHDSKSKLILELDFFQDAISIIMNATESAKDGDTNPLYQLIELLEPIKNFDISAACVSDLYHFIDTTTRYAKTVEASKKCLDCGCKANISIDFDSYEWIFDVVDAMGKVPSAVMGGNNLWIGSWHTCNKINVQKNVQNQRWKGQYCKLEFQTYNKNNPLVQMATNSKTDPSAHCTAKPSPLLSDNWSEEDSKCFTLLPLINFGVCTPDTCTEYDVERIINYIYRKAEALSGKKLVCDAKVHCQSERAETKLANDPNSMLVIYFLTAILGIVIFGTLYDIYVYQPLMKKNRPVEKNWFIHLILAFSLFSNGKSILENSKGRDQITCLHGTRVLSMFWIILGHTYWYICTSLTADNVLQTLRNFPKYFHNQIIVQAPLAVDSFFLLSSMLTTYLFFKKALSTKKDATGKVIPNPHNLKSGTFWVVFYLRRYIRLTPVYVVVMILDVTVLNYISSGPFWQPVEKNYCRLSWWTNLIYMNNFLLQDVEQCMGWSWYLANDFQLYLFCPLYILLLHYNEKWGIAACLGTLGCSSIFRLIISLVKGYPPAPILTTKLEIVSVLNDYWNDLYVKPYIRCGPYMIGILVGYFLYKAKAKFDERMVGSTLNDEEKSRLPIVEIPPKKLYLIWGTNTICGLYSVFGLYNYSLTGDIGMFHRVFYTLLGRPFFSISLGWVVYACATGNGGIVNRILSWKAFVPLSKITFCAYLMHPLVLQFYNFSRPQPFHFTSTYQMFTLYSVAVAASFFVAFFVACFFEFPVTYIDKLIFEGSRNKKPMVEETKLSVSYTPTPISLQNGNQENVPLTVIDEEREEEI</sequence>
<proteinExistence type="predicted"/>
<protein>
    <submittedName>
        <fullName evidence="2">NRF domain-containing protein</fullName>
    </submittedName>
</protein>
<dbReference type="WBParaSite" id="RSKR_0000528900.1">
    <property type="protein sequence ID" value="RSKR_0000528900.1"/>
    <property type="gene ID" value="RSKR_0000528900"/>
</dbReference>
<name>A0AC35TY30_9BILA</name>
<reference evidence="2" key="1">
    <citation type="submission" date="2016-11" db="UniProtKB">
        <authorList>
            <consortium name="WormBaseParasite"/>
        </authorList>
    </citation>
    <scope>IDENTIFICATION</scope>
    <source>
        <strain evidence="2">KR3021</strain>
    </source>
</reference>